<proteinExistence type="predicted"/>
<sequence>MEASSMMLSRNIARHNMPPGVWFHDASMKMLAEYFGITNINNLTSNAERRIAPTLLQNLLDNPATGVEEKEADNAPVFLDRASQMPVRVLDNKDLYNTADMNLMDDSSEEEDIVRVAQHCIN</sequence>
<evidence type="ECO:0000313" key="2">
    <source>
        <dbReference type="Proteomes" id="UP001227268"/>
    </source>
</evidence>
<comment type="caution">
    <text evidence="1">The sequence shown here is derived from an EMBL/GenBank/DDBJ whole genome shotgun (WGS) entry which is preliminary data.</text>
</comment>
<gene>
    <name evidence="1" type="ORF">QFC21_000708</name>
</gene>
<accession>A0ACC2W830</accession>
<organism evidence="1 2">
    <name type="scientific">Naganishia friedmannii</name>
    <dbReference type="NCBI Taxonomy" id="89922"/>
    <lineage>
        <taxon>Eukaryota</taxon>
        <taxon>Fungi</taxon>
        <taxon>Dikarya</taxon>
        <taxon>Basidiomycota</taxon>
        <taxon>Agaricomycotina</taxon>
        <taxon>Tremellomycetes</taxon>
        <taxon>Filobasidiales</taxon>
        <taxon>Filobasidiaceae</taxon>
        <taxon>Naganishia</taxon>
    </lineage>
</organism>
<dbReference type="Proteomes" id="UP001227268">
    <property type="component" value="Unassembled WGS sequence"/>
</dbReference>
<protein>
    <submittedName>
        <fullName evidence="1">Uncharacterized protein</fullName>
    </submittedName>
</protein>
<reference evidence="1" key="1">
    <citation type="submission" date="2023-04" db="EMBL/GenBank/DDBJ databases">
        <title>Draft Genome sequencing of Naganishia species isolated from polar environments using Oxford Nanopore Technology.</title>
        <authorList>
            <person name="Leo P."/>
            <person name="Venkateswaran K."/>
        </authorList>
    </citation>
    <scope>NUCLEOTIDE SEQUENCE</scope>
    <source>
        <strain evidence="1">MNA-CCFEE 5423</strain>
    </source>
</reference>
<dbReference type="EMBL" id="JASBWT010000002">
    <property type="protein sequence ID" value="KAJ9107262.1"/>
    <property type="molecule type" value="Genomic_DNA"/>
</dbReference>
<evidence type="ECO:0000313" key="1">
    <source>
        <dbReference type="EMBL" id="KAJ9107262.1"/>
    </source>
</evidence>
<keyword evidence="2" id="KW-1185">Reference proteome</keyword>
<name>A0ACC2W830_9TREE</name>